<keyword evidence="4" id="KW-0813">Transport</keyword>
<accession>A0A5B7WRS4</accession>
<comment type="subcellular location">
    <subcellularLocation>
        <location evidence="2 10">Cell membrane</location>
        <topology evidence="2 10">Multi-pass membrane protein</topology>
    </subcellularLocation>
</comment>
<dbReference type="PANTHER" id="PTHR42922:SF1">
    <property type="entry name" value="PHOSPHATE TRANSPORT SYSTEM PERMEASE PROTEIN PSTA"/>
    <property type="match status" value="1"/>
</dbReference>
<evidence type="ECO:0000256" key="3">
    <source>
        <dbReference type="ARBA" id="ARBA00007069"/>
    </source>
</evidence>
<name>A0A5B7WRS4_9MICC</name>
<keyword evidence="6" id="KW-0592">Phosphate transport</keyword>
<dbReference type="KEGG" id="gcr:GcLGCM259_0110"/>
<evidence type="ECO:0000256" key="6">
    <source>
        <dbReference type="ARBA" id="ARBA00022592"/>
    </source>
</evidence>
<evidence type="ECO:0000256" key="5">
    <source>
        <dbReference type="ARBA" id="ARBA00022475"/>
    </source>
</evidence>
<proteinExistence type="inferred from homology"/>
<evidence type="ECO:0000256" key="2">
    <source>
        <dbReference type="ARBA" id="ARBA00004651"/>
    </source>
</evidence>
<dbReference type="InterPro" id="IPR000515">
    <property type="entry name" value="MetI-like"/>
</dbReference>
<dbReference type="GO" id="GO:0035435">
    <property type="term" value="P:phosphate ion transmembrane transport"/>
    <property type="evidence" value="ECO:0007669"/>
    <property type="project" value="InterPro"/>
</dbReference>
<keyword evidence="9 10" id="KW-0472">Membrane</keyword>
<feature type="region of interest" description="Disordered" evidence="11">
    <location>
        <begin position="1"/>
        <end position="24"/>
    </location>
</feature>
<dbReference type="AlphaFoldDB" id="A0A5B7WRS4"/>
<evidence type="ECO:0000256" key="10">
    <source>
        <dbReference type="RuleBase" id="RU363043"/>
    </source>
</evidence>
<feature type="transmembrane region" description="Helical" evidence="10">
    <location>
        <begin position="159"/>
        <end position="186"/>
    </location>
</feature>
<dbReference type="PROSITE" id="PS50928">
    <property type="entry name" value="ABC_TM1"/>
    <property type="match status" value="1"/>
</dbReference>
<feature type="transmembrane region" description="Helical" evidence="10">
    <location>
        <begin position="35"/>
        <end position="54"/>
    </location>
</feature>
<dbReference type="Proteomes" id="UP000307000">
    <property type="component" value="Chromosome"/>
</dbReference>
<dbReference type="RefSeq" id="WP_138925424.1">
    <property type="nucleotide sequence ID" value="NZ_BAAAGL010000009.1"/>
</dbReference>
<evidence type="ECO:0000256" key="11">
    <source>
        <dbReference type="SAM" id="MobiDB-lite"/>
    </source>
</evidence>
<feature type="compositionally biased region" description="Polar residues" evidence="11">
    <location>
        <begin position="1"/>
        <end position="18"/>
    </location>
</feature>
<dbReference type="GO" id="GO:0005315">
    <property type="term" value="F:phosphate transmembrane transporter activity"/>
    <property type="evidence" value="ECO:0007669"/>
    <property type="project" value="InterPro"/>
</dbReference>
<dbReference type="InterPro" id="IPR035906">
    <property type="entry name" value="MetI-like_sf"/>
</dbReference>
<feature type="domain" description="ABC transmembrane type-1" evidence="12">
    <location>
        <begin position="160"/>
        <end position="371"/>
    </location>
</feature>
<dbReference type="Gene3D" id="1.10.3720.10">
    <property type="entry name" value="MetI-like"/>
    <property type="match status" value="1"/>
</dbReference>
<feature type="transmembrane region" description="Helical" evidence="10">
    <location>
        <begin position="198"/>
        <end position="225"/>
    </location>
</feature>
<evidence type="ECO:0000313" key="13">
    <source>
        <dbReference type="EMBL" id="QCY45900.1"/>
    </source>
</evidence>
<protein>
    <recommendedName>
        <fullName evidence="10">Phosphate transport system permease protein PstA</fullName>
    </recommendedName>
</protein>
<dbReference type="Pfam" id="PF00528">
    <property type="entry name" value="BPD_transp_1"/>
    <property type="match status" value="1"/>
</dbReference>
<dbReference type="PANTHER" id="PTHR42922">
    <property type="entry name" value="PHOSPHATE TRANSPORT SYSTEM PERMEASE PROTEIN PSTA"/>
    <property type="match status" value="1"/>
</dbReference>
<dbReference type="CDD" id="cd06261">
    <property type="entry name" value="TM_PBP2"/>
    <property type="match status" value="1"/>
</dbReference>
<comment type="similarity">
    <text evidence="3 10">Belongs to the binding-protein-dependent transport system permease family. CysTW subfamily.</text>
</comment>
<evidence type="ECO:0000256" key="9">
    <source>
        <dbReference type="ARBA" id="ARBA00023136"/>
    </source>
</evidence>
<evidence type="ECO:0000256" key="4">
    <source>
        <dbReference type="ARBA" id="ARBA00022448"/>
    </source>
</evidence>
<dbReference type="SUPFAM" id="SSF161098">
    <property type="entry name" value="MetI-like"/>
    <property type="match status" value="1"/>
</dbReference>
<evidence type="ECO:0000313" key="14">
    <source>
        <dbReference type="Proteomes" id="UP000307000"/>
    </source>
</evidence>
<dbReference type="InterPro" id="IPR005672">
    <property type="entry name" value="Phosphate_PstA"/>
</dbReference>
<feature type="transmembrane region" description="Helical" evidence="10">
    <location>
        <begin position="60"/>
        <end position="84"/>
    </location>
</feature>
<evidence type="ECO:0000256" key="1">
    <source>
        <dbReference type="ARBA" id="ARBA00003510"/>
    </source>
</evidence>
<dbReference type="EMBL" id="CP034412">
    <property type="protein sequence ID" value="QCY45900.1"/>
    <property type="molecule type" value="Genomic_DNA"/>
</dbReference>
<evidence type="ECO:0000256" key="7">
    <source>
        <dbReference type="ARBA" id="ARBA00022692"/>
    </source>
</evidence>
<keyword evidence="5 10" id="KW-1003">Cell membrane</keyword>
<comment type="function">
    <text evidence="1">Part of the binding-protein-dependent transport system for phosphate; probably responsible for the translocation of the substrate across the membrane.</text>
</comment>
<feature type="transmembrane region" description="Helical" evidence="10">
    <location>
        <begin position="96"/>
        <end position="118"/>
    </location>
</feature>
<keyword evidence="14" id="KW-1185">Reference proteome</keyword>
<dbReference type="InterPro" id="IPR051408">
    <property type="entry name" value="Phosphate_transprt_permease"/>
</dbReference>
<sequence length="384" mass="40008">MSLTKTPQPKSTSGSAQSRAELAPRTRNALAKGKLPRWAVPATAAGAVILGAALSTLGGFSVASFAIYAALLFVIGATTATGIVEGARRGKNALALYLIYGAFILALIPLASVIYTVLEKGLPGMSLHFLTSSMNGVTGAVDNQSVAEGGPVVGGAYHALMGTLLITLWATIISVPVGMLTAIYLVEYSKGGLLSRAITFFVDVMTGIPSIVAGLFAAAFFGVILGPNARMGIVAAVALSVLMIPTVVRSTEEMLKIVPNELREASYALGVRRWRTILKVVIPTAISGIASGVTLAIARVIGETAPILVTAGIASNINLNVFANWMSTLPTFIYYQILTPTSPTNIDPSIQRAWAAALLLILMVMALNLVARLVASIFAPKKGR</sequence>
<feature type="transmembrane region" description="Helical" evidence="10">
    <location>
        <begin position="280"/>
        <end position="301"/>
    </location>
</feature>
<keyword evidence="8 10" id="KW-1133">Transmembrane helix</keyword>
<organism evidence="13 14">
    <name type="scientific">Glutamicibacter creatinolyticus</name>
    <dbReference type="NCBI Taxonomy" id="162496"/>
    <lineage>
        <taxon>Bacteria</taxon>
        <taxon>Bacillati</taxon>
        <taxon>Actinomycetota</taxon>
        <taxon>Actinomycetes</taxon>
        <taxon>Micrococcales</taxon>
        <taxon>Micrococcaceae</taxon>
        <taxon>Glutamicibacter</taxon>
    </lineage>
</organism>
<feature type="transmembrane region" description="Helical" evidence="10">
    <location>
        <begin position="231"/>
        <end position="248"/>
    </location>
</feature>
<dbReference type="NCBIfam" id="TIGR00974">
    <property type="entry name" value="3a0107s02c"/>
    <property type="match status" value="1"/>
</dbReference>
<dbReference type="GO" id="GO:0005886">
    <property type="term" value="C:plasma membrane"/>
    <property type="evidence" value="ECO:0007669"/>
    <property type="project" value="UniProtKB-SubCell"/>
</dbReference>
<feature type="transmembrane region" description="Helical" evidence="10">
    <location>
        <begin position="353"/>
        <end position="375"/>
    </location>
</feature>
<gene>
    <name evidence="13" type="primary">pstA</name>
    <name evidence="13" type="ORF">GcLGCM259_0110</name>
</gene>
<keyword evidence="7 10" id="KW-0812">Transmembrane</keyword>
<evidence type="ECO:0000256" key="8">
    <source>
        <dbReference type="ARBA" id="ARBA00022989"/>
    </source>
</evidence>
<evidence type="ECO:0000259" key="12">
    <source>
        <dbReference type="PROSITE" id="PS50928"/>
    </source>
</evidence>
<reference evidence="13 14" key="1">
    <citation type="submission" date="2018-12" db="EMBL/GenBank/DDBJ databases">
        <title>Complete Genome Sequence of Glutamicibacter creatinolyticus strain LGCM259,isolated from an abscess of a 12-year-old mare in Italy.</title>
        <authorList>
            <person name="Santos R.G."/>
            <person name="Silva A.L."/>
            <person name="Seyffert N."/>
            <person name="Castro T.L.P."/>
            <person name="Attili A.R."/>
            <person name="Rifici C."/>
            <person name="Mazzullo G."/>
            <person name="Brenig B."/>
            <person name="Venanzi F."/>
            <person name="Azevedo V."/>
        </authorList>
    </citation>
    <scope>NUCLEOTIDE SEQUENCE [LARGE SCALE GENOMIC DNA]</scope>
    <source>
        <strain evidence="13 14">LGCM 259</strain>
    </source>
</reference>